<feature type="compositionally biased region" description="Polar residues" evidence="2">
    <location>
        <begin position="2496"/>
        <end position="2516"/>
    </location>
</feature>
<feature type="compositionally biased region" description="Acidic residues" evidence="2">
    <location>
        <begin position="15"/>
        <end position="24"/>
    </location>
</feature>
<feature type="coiled-coil region" evidence="1">
    <location>
        <begin position="2653"/>
        <end position="2818"/>
    </location>
</feature>
<proteinExistence type="predicted"/>
<feature type="region of interest" description="Disordered" evidence="2">
    <location>
        <begin position="1576"/>
        <end position="1596"/>
    </location>
</feature>
<feature type="region of interest" description="Disordered" evidence="2">
    <location>
        <begin position="238"/>
        <end position="268"/>
    </location>
</feature>
<sequence>MEEIANSKSSHIDTADNESQTDELQEGKLAQVNKKLKRSLQGIKDKIHRVVNEKPDLFDGVSEDTTERLEHLISTVDNQAAYINVLQTERDQIHEQLQNSSVVDDYQQQIHQLQQNLSEKDEQQSLLQEHLNEVQADLEKVRDDHSSLMTKHELLVQHSQHEIEELRKEVAELKQSVKCEHVETQTDEDINALHELIEEQSQQMKALNEINNEKKDLEERLNERETHIQNLMEEITNSKSSHIDTADNESQTDELQEGKGAQMNKKLKRSLQVVKDKVDRLVSEKPDLFDGVGEETNERLDHLIATVENQAAYINILQNERDQAQEQLQNLMQTSQQEQDNERQIEIEPLISSAPSSSPSIVNDHQQQIHQLQEILSEKDEQQSLLQEHLNEVEGELEKIRDDHSSMVTKYELLVQQQTEQSQNSQHEVEELRKEVAELKQSVKCEHVETQTHENINSLHELIEEQSQQIKNLGEINNEKKELEQRLNEREGQIKNLMEEIADSKSSHVETTDNECQTEELQEGKGAQMNKKLKRSLQVVKDKVDRVVSDKPDLFDGVGEETNERLDHLIATVENQAEQMNTLRNEHDQIEEQLRKDLTELQHSLETCQKDLNNEREMKTEECLTSAALSTSSETASSPVVEEYEKQIKQLEEKIIEKEEELASLNKNKAEIELRLKKSAEDNELNMTSYEERIQSFIDERNTLIKQQALRFSECEREIEELKTCNDQFQEELTELKQPSICQDVEIQTDEDINALNEMIEQQSEELKTLKENCLSLNSQIDSNAILQAETERQRIENEQQINNYQYEIENLQEERRRLLEEIQKNIVLTIEKIDKESQTDDHERKKLIKTNKKLTNTLETFQNKIHHFVSENPDLFDGIGEEVNERFDHLLTQINLLQNQIEQYQNINALHELIEEQSQQIKDLGEINNEKKDLEERLSERETHIQNLMEEITNTKSSSVEATDNESQTDELQEGKLAQVNKKLKRSLQVVKDKVDRLVSDKPDLFDGVGEGTNERLEHLISTIENQTAYINILQSERDQAQEQLQNSSVVDDYQQQIHQLQENLSEKDQQQSLLQVHLNEVQADLEKIRDDHTSSMTKHELLVQQQTQESQHSQHEIQQLKEAAELKQSVRFEHIEIQTDEDVNALHELIEEQSQQIKDLGEINNEKKELEERLNEREGQIKNLIEEIANSKSSHVETTDNECQTEELQEGKGAQMNKKLKRSLQVVKDKVDRMVSDKPDLFDGIGEETNERLDHLIATVENQAAYINILQNERDQAQEQLQNLMQTSQQEQDNERQIEIEPLTSSAPLSSPSVVNDHQQQIHQLQENLSQKDEQQSLLQEHLNEVQGELEKIRDDHSSMVTKYELLVQQQTEQSQNSEHEIEELRKEVAELKQSVKCEHVETQTDENINALHALIEEQSQQIKELNEINNEKKELEERLNEREGQIKNLMEETVNSKSSHVETADNECQTEELQEGKGAQMNKKLKRSLQVVTDKVDRLVSEKPDLFDGVGEETNERLDHLIATVENQVEQMNILRNEHDQIEEQLRKDLTELQHSLETCQKDLNNEREMKTEECLTSAAPSTSSETASPSVVEEYEKQIKQLEEKIIEKEEELASLNKHMTEIELKLKKSVEDNELNMNSYEERIQSFIDERNTLIEQQALRFSECEREIEELKTCNDQFQEELKTLKENCLSLNSQIDSHAILQAATERQRIENERQINNYQYEIENLQEERIRLLDEIQKNIVLPIQTIDNESQTDDHERKKLIKTNKKLTNTLETFQNKIHHFVSENPDLFDGIGEEVNERFDHLLTQINLLQNQIEQYQNTLQRFKNELDNEHEIKTEELNSLPSSSFVIEDYEKKTDQLQQFHPEKNKEQILLDDRLNEIQFQLRKTLNDRALTITKYASVVKENDALVEQQTLQLAQRREMEDLFDKHEKKLNNLIHDRTKLLTEMEKRVLPSIQTNTCEIQTDTEQYEQLVQLNEEMKHSLDIFQEKIHGVVGERQDIFDGISEETNERLDHLISTLEDQATQMDTLQIESTRVEEQLRNEIKDLQNALNACQYELDNERRLKVERLVSTSSSDTNNSSIIENYQKQIDQYQQNLVEKDEERNLLRERFYEVELEYQKIQNDNTLTTSKCESLEKERDALIEQLKDLNEKNTSLLSQIELNNEEKEFEEQLFQHKKQLENLINERTMFMEGLDTNNVPSLPIENNDEYNLLLEINQNLRTEIETIENKLDSIINTKPDLFENIGNDIHERLDYLINQVIQLKNQSKQENEKYQQLQNSFDMYRQEIENKEKIEEQANNNSTQTEIDSSSYIDVEIIKDKIQQIIQNYPTLHSKSNNNIIEDFDQIFSNITDLQHEIKELQSSYDTYRNEIENNRLIKMEQLRSYQLNDVDTQTIGLSIIEEHQKQIEKLQENELVYQREIQRLLEEKNQAQDLLSQWRKDKNEKTNIGELSNINSHMESHINEYQSQIDNLLRERLTLTEEIKQLTSQSRKTDSESQTMNDIDLQSSSSSSDQNISRHIFEQEMLAWSNESEELKRLVKQIQFENKKLKGIILKFEHMVLDYVHENERLKQENQHLSFHNYSSLQKTDGSIQNSAASDTDICYLTLKCLTYEVAQRISNTTNNEQSSVLIKNDSEQDSKQRYNDMERQMKNVCIQNERLKNQLETYTLQFKQLQHEMNIKMQDISTLKDETDRLRTSEIQYRLEADRLTAYLHDDQIKIQQLERDLHDIKHRQVNNDDKSIANLRELLELKERELNALKEKLDYTKQTHQIELQEATKANQFSLDNAKRLEQADVRNKDKRRELEAKVTKFCTITRPLVENRQLFKENPIINMDELRKLIGEVDTEKRVSNTLSPIRDCLGLLEAQMRDLHHGIIENHARRSKRWKYKLGFECLACESRWEVTHDIRDLQEACLDPNRFLESSIVEPMAGCSCPIIIDFIESDVRLIVDDMIDEVTSTIAVN</sequence>
<dbReference type="Proteomes" id="UP000663845">
    <property type="component" value="Unassembled WGS sequence"/>
</dbReference>
<feature type="region of interest" description="Disordered" evidence="2">
    <location>
        <begin position="1"/>
        <end position="30"/>
    </location>
</feature>
<feature type="compositionally biased region" description="Acidic residues" evidence="2">
    <location>
        <begin position="246"/>
        <end position="255"/>
    </location>
</feature>
<keyword evidence="1" id="KW-0175">Coiled coil</keyword>
<organism evidence="3 4">
    <name type="scientific">Adineta steineri</name>
    <dbReference type="NCBI Taxonomy" id="433720"/>
    <lineage>
        <taxon>Eukaryota</taxon>
        <taxon>Metazoa</taxon>
        <taxon>Spiralia</taxon>
        <taxon>Gnathifera</taxon>
        <taxon>Rotifera</taxon>
        <taxon>Eurotatoria</taxon>
        <taxon>Bdelloidea</taxon>
        <taxon>Adinetida</taxon>
        <taxon>Adinetidae</taxon>
        <taxon>Adineta</taxon>
    </lineage>
</organism>
<name>A0A815MPF5_9BILA</name>
<evidence type="ECO:0000256" key="1">
    <source>
        <dbReference type="SAM" id="Coils"/>
    </source>
</evidence>
<feature type="coiled-coil region" evidence="1">
    <location>
        <begin position="103"/>
        <end position="234"/>
    </location>
</feature>
<feature type="coiled-coil region" evidence="1">
    <location>
        <begin position="2219"/>
        <end position="2310"/>
    </location>
</feature>
<feature type="coiled-coil region" evidence="1">
    <location>
        <begin position="563"/>
        <end position="682"/>
    </location>
</feature>
<dbReference type="PANTHER" id="PTHR23159">
    <property type="entry name" value="CENTROSOMAL PROTEIN 2"/>
    <property type="match status" value="1"/>
</dbReference>
<comment type="caution">
    <text evidence="3">The sequence shown here is derived from an EMBL/GenBank/DDBJ whole genome shotgun (WGS) entry which is preliminary data.</text>
</comment>
<dbReference type="PANTHER" id="PTHR23159:SF31">
    <property type="entry name" value="CENTROSOME-ASSOCIATED PROTEIN CEP250 ISOFORM X1"/>
    <property type="match status" value="1"/>
</dbReference>
<feature type="compositionally biased region" description="Low complexity" evidence="2">
    <location>
        <begin position="1580"/>
        <end position="1596"/>
    </location>
</feature>
<evidence type="ECO:0000313" key="4">
    <source>
        <dbReference type="Proteomes" id="UP000663845"/>
    </source>
</evidence>
<protein>
    <submittedName>
        <fullName evidence="3">Uncharacterized protein</fullName>
    </submittedName>
</protein>
<accession>A0A815MPF5</accession>
<evidence type="ECO:0000256" key="2">
    <source>
        <dbReference type="SAM" id="MobiDB-lite"/>
    </source>
</evidence>
<reference evidence="3" key="1">
    <citation type="submission" date="2021-02" db="EMBL/GenBank/DDBJ databases">
        <authorList>
            <person name="Nowell W R."/>
        </authorList>
    </citation>
    <scope>NUCLEOTIDE SEQUENCE</scope>
</reference>
<evidence type="ECO:0000313" key="3">
    <source>
        <dbReference type="EMBL" id="CAF1422474.1"/>
    </source>
</evidence>
<feature type="coiled-coil region" evidence="1">
    <location>
        <begin position="1262"/>
        <end position="1455"/>
    </location>
</feature>
<feature type="coiled-coil region" evidence="1">
    <location>
        <begin position="1152"/>
        <end position="1196"/>
    </location>
</feature>
<feature type="coiled-coil region" evidence="1">
    <location>
        <begin position="2028"/>
        <end position="2195"/>
    </location>
</feature>
<gene>
    <name evidence="3" type="ORF">JYZ213_LOCUS39067</name>
</gene>
<feature type="coiled-coil region" evidence="1">
    <location>
        <begin position="982"/>
        <end position="1072"/>
    </location>
</feature>
<feature type="coiled-coil region" evidence="1">
    <location>
        <begin position="712"/>
        <end position="952"/>
    </location>
</feature>
<dbReference type="EMBL" id="CAJNOG010001223">
    <property type="protein sequence ID" value="CAF1422474.1"/>
    <property type="molecule type" value="Genomic_DNA"/>
</dbReference>
<feature type="region of interest" description="Disordered" evidence="2">
    <location>
        <begin position="2496"/>
        <end position="2524"/>
    </location>
</feature>